<evidence type="ECO:0000259" key="3">
    <source>
        <dbReference type="PROSITE" id="PS51471"/>
    </source>
</evidence>
<comment type="similarity">
    <text evidence="2">Belongs to the iron/ascorbate-dependent oxidoreductase family.</text>
</comment>
<reference evidence="4" key="1">
    <citation type="submission" date="2020-10" db="EMBL/GenBank/DDBJ databases">
        <title>Unveiling of a novel bifunctional photoreceptor, Dualchrome1, isolated from a cosmopolitan green alga.</title>
        <authorList>
            <person name="Suzuki S."/>
            <person name="Kawachi M."/>
        </authorList>
    </citation>
    <scope>NUCLEOTIDE SEQUENCE</scope>
    <source>
        <strain evidence="4">NIES 2893</strain>
    </source>
</reference>
<dbReference type="EMBL" id="BNJQ01000033">
    <property type="protein sequence ID" value="GHP11139.1"/>
    <property type="molecule type" value="Genomic_DNA"/>
</dbReference>
<sequence length="328" mass="36840">MNMMKPERTPACFLHGNYFSRVINAHINYHPGPSSRAEIRSQIVHSDSANANTDATLDAAIAELDDEYKRRATYEQRKLERVALYASKYVRKLHDAYTLKPERDLAPELVQAARDPGILKRLPQRVRNVYKLPILTEQKCTAILQELQNFNDACERNGWPRERPNSMNRHGLLLQELGFAQEFLDPLVAIYIKPIAAALFPDCGGDSLDSFRSFTVVYHPAKDDDEQHDSTLAYHFDDSEVTLNVNLGEAGYEGGEVLFGGGKDDGHGHTTRSAVTLGVGEGILHRGSHCHEVATVTEKPRTNLVVWMRSEKVRRKSCPMCGSSTCFE</sequence>
<dbReference type="PANTHER" id="PTHR24014">
    <property type="entry name" value="2-OXOGLUTARATE AND IRON-DEPENDENT OXYGENASE DOMAIN-CONTAINING PROTEIN 2"/>
    <property type="match status" value="1"/>
</dbReference>
<dbReference type="PANTHER" id="PTHR24014:SF4">
    <property type="entry name" value="2-OXOGLUTARATE AND IRON-DEPENDENT OXYGENASE DOMAIN-CONTAINING PROTEIN 2"/>
    <property type="match status" value="1"/>
</dbReference>
<dbReference type="AlphaFoldDB" id="A0A830I247"/>
<protein>
    <submittedName>
        <fullName evidence="4">2-oxoglutarate and iron-dependent oxygenase domain-containing protein 2</fullName>
    </submittedName>
</protein>
<dbReference type="GO" id="GO:0046872">
    <property type="term" value="F:metal ion binding"/>
    <property type="evidence" value="ECO:0007669"/>
    <property type="project" value="UniProtKB-KW"/>
</dbReference>
<keyword evidence="2" id="KW-0560">Oxidoreductase</keyword>
<proteinExistence type="inferred from homology"/>
<evidence type="ECO:0000313" key="4">
    <source>
        <dbReference type="EMBL" id="GHP11139.1"/>
    </source>
</evidence>
<dbReference type="PROSITE" id="PS51471">
    <property type="entry name" value="FE2OG_OXY"/>
    <property type="match status" value="1"/>
</dbReference>
<accession>A0A830I247</accession>
<dbReference type="GO" id="GO:0016491">
    <property type="term" value="F:oxidoreductase activity"/>
    <property type="evidence" value="ECO:0007669"/>
    <property type="project" value="UniProtKB-KW"/>
</dbReference>
<dbReference type="InterPro" id="IPR005123">
    <property type="entry name" value="Oxoglu/Fe-dep_dioxygenase_dom"/>
</dbReference>
<evidence type="ECO:0000256" key="2">
    <source>
        <dbReference type="RuleBase" id="RU003682"/>
    </source>
</evidence>
<keyword evidence="1" id="KW-0847">Vitamin C</keyword>
<keyword evidence="2" id="KW-0479">Metal-binding</keyword>
<comment type="caution">
    <text evidence="4">The sequence shown here is derived from an EMBL/GenBank/DDBJ whole genome shotgun (WGS) entry which is preliminary data.</text>
</comment>
<organism evidence="4 5">
    <name type="scientific">Pycnococcus provasolii</name>
    <dbReference type="NCBI Taxonomy" id="41880"/>
    <lineage>
        <taxon>Eukaryota</taxon>
        <taxon>Viridiplantae</taxon>
        <taxon>Chlorophyta</taxon>
        <taxon>Pseudoscourfieldiophyceae</taxon>
        <taxon>Pseudoscourfieldiales</taxon>
        <taxon>Pycnococcaceae</taxon>
        <taxon>Pycnococcus</taxon>
    </lineage>
</organism>
<dbReference type="GO" id="GO:0031418">
    <property type="term" value="F:L-ascorbic acid binding"/>
    <property type="evidence" value="ECO:0007669"/>
    <property type="project" value="UniProtKB-KW"/>
</dbReference>
<evidence type="ECO:0000256" key="1">
    <source>
        <dbReference type="ARBA" id="ARBA00022896"/>
    </source>
</evidence>
<dbReference type="Gene3D" id="2.60.120.620">
    <property type="entry name" value="q2cbj1_9rhob like domain"/>
    <property type="match status" value="1"/>
</dbReference>
<evidence type="ECO:0000313" key="5">
    <source>
        <dbReference type="Proteomes" id="UP000660262"/>
    </source>
</evidence>
<dbReference type="OrthoDB" id="1736837at2759"/>
<name>A0A830I247_9CHLO</name>
<gene>
    <name evidence="4" type="ORF">PPROV_000986900</name>
</gene>
<dbReference type="Pfam" id="PF25238">
    <property type="entry name" value="OGFOD2-like"/>
    <property type="match status" value="1"/>
</dbReference>
<dbReference type="InterPro" id="IPR044861">
    <property type="entry name" value="IPNS-like_FE2OG_OXY"/>
</dbReference>
<keyword evidence="5" id="KW-1185">Reference proteome</keyword>
<feature type="domain" description="Fe2OG dioxygenase" evidence="3">
    <location>
        <begin position="207"/>
        <end position="310"/>
    </location>
</feature>
<dbReference type="Pfam" id="PF03171">
    <property type="entry name" value="2OG-FeII_Oxy"/>
    <property type="match status" value="1"/>
</dbReference>
<keyword evidence="2" id="KW-0408">Iron</keyword>
<dbReference type="Proteomes" id="UP000660262">
    <property type="component" value="Unassembled WGS sequence"/>
</dbReference>